<evidence type="ECO:0000313" key="11">
    <source>
        <dbReference type="Proteomes" id="UP000049023"/>
    </source>
</evidence>
<evidence type="ECO:0000313" key="10">
    <source>
        <dbReference type="Proteomes" id="UP000048948"/>
    </source>
</evidence>
<gene>
    <name evidence="5" type="ORF">ERS007679_04580</name>
    <name evidence="1" type="ORF">ERS007681_04648</name>
    <name evidence="6" type="ORF">ERS007720_04100</name>
    <name evidence="4" type="ORF">ERS027646_04634</name>
    <name evidence="2" type="ORF">ERS027659_04620</name>
    <name evidence="3" type="ORF">ERS027661_04600</name>
</gene>
<dbReference type="Proteomes" id="UP000048948">
    <property type="component" value="Unassembled WGS sequence"/>
</dbReference>
<evidence type="ECO:0000313" key="1">
    <source>
        <dbReference type="EMBL" id="CFE49311.1"/>
    </source>
</evidence>
<dbReference type="Proteomes" id="UP000044938">
    <property type="component" value="Unassembled WGS sequence"/>
</dbReference>
<reference evidence="7 8" key="1">
    <citation type="submission" date="2015-03" db="EMBL/GenBank/DDBJ databases">
        <authorList>
            <consortium name="Pathogen Informatics"/>
        </authorList>
    </citation>
    <scope>NUCLEOTIDE SEQUENCE [LARGE SCALE GENOMIC DNA]</scope>
    <source>
        <strain evidence="4 10">Bir 172</strain>
        <strain evidence="2 12">Bir 185</strain>
        <strain evidence="3 11">Bir 187</strain>
        <strain evidence="5 8">G09801536</strain>
        <strain evidence="1 9">G09901357</strain>
        <strain evidence="6 7">M09401471</strain>
    </source>
</reference>
<evidence type="ECO:0000313" key="3">
    <source>
        <dbReference type="EMBL" id="CKT63974.1"/>
    </source>
</evidence>
<evidence type="ECO:0000313" key="6">
    <source>
        <dbReference type="EMBL" id="COX21386.1"/>
    </source>
</evidence>
<evidence type="ECO:0000313" key="9">
    <source>
        <dbReference type="Proteomes" id="UP000048289"/>
    </source>
</evidence>
<dbReference type="EMBL" id="CNFT01001758">
    <property type="protein sequence ID" value="CKT59427.1"/>
    <property type="molecule type" value="Genomic_DNA"/>
</dbReference>
<sequence>MVSSGVMISWVVICGRVKPPTPIGGIANSGVVIAGVVICGRVKPSTLIAGTSIPGMLKAGRKNEPMTIGPVNVYG</sequence>
<dbReference type="EMBL" id="CSAD01001271">
    <property type="protein sequence ID" value="COX02124.1"/>
    <property type="molecule type" value="Genomic_DNA"/>
</dbReference>
<dbReference type="EMBL" id="CNGE01001542">
    <property type="protein sequence ID" value="CKU26045.1"/>
    <property type="molecule type" value="Genomic_DNA"/>
</dbReference>
<dbReference type="Proteomes" id="UP000050164">
    <property type="component" value="Unassembled WGS sequence"/>
</dbReference>
<dbReference type="EMBL" id="CFOE01001252">
    <property type="protein sequence ID" value="CFE49311.1"/>
    <property type="molecule type" value="Genomic_DNA"/>
</dbReference>
<accession>A0A655ASY9</accession>
<dbReference type="AlphaFoldDB" id="A0A655ASY9"/>
<dbReference type="Proteomes" id="UP000049023">
    <property type="component" value="Unassembled WGS sequence"/>
</dbReference>
<evidence type="ECO:0000313" key="12">
    <source>
        <dbReference type="Proteomes" id="UP000050164"/>
    </source>
</evidence>
<name>A0A655ASY9_MYCTX</name>
<dbReference type="Proteomes" id="UP000048289">
    <property type="component" value="Unassembled WGS sequence"/>
</dbReference>
<dbReference type="EMBL" id="CSAJ01000790">
    <property type="protein sequence ID" value="COX21386.1"/>
    <property type="molecule type" value="Genomic_DNA"/>
</dbReference>
<organism evidence="3 11">
    <name type="scientific">Mycobacterium tuberculosis</name>
    <dbReference type="NCBI Taxonomy" id="1773"/>
    <lineage>
        <taxon>Bacteria</taxon>
        <taxon>Bacillati</taxon>
        <taxon>Actinomycetota</taxon>
        <taxon>Actinomycetes</taxon>
        <taxon>Mycobacteriales</taxon>
        <taxon>Mycobacteriaceae</taxon>
        <taxon>Mycobacterium</taxon>
        <taxon>Mycobacterium tuberculosis complex</taxon>
    </lineage>
</organism>
<evidence type="ECO:0000313" key="2">
    <source>
        <dbReference type="EMBL" id="CKT59427.1"/>
    </source>
</evidence>
<proteinExistence type="predicted"/>
<evidence type="ECO:0000313" key="8">
    <source>
        <dbReference type="Proteomes" id="UP000045842"/>
    </source>
</evidence>
<dbReference type="EMBL" id="CNFU01001663">
    <property type="protein sequence ID" value="CKT63974.1"/>
    <property type="molecule type" value="Genomic_DNA"/>
</dbReference>
<dbReference type="Proteomes" id="UP000045842">
    <property type="component" value="Unassembled WGS sequence"/>
</dbReference>
<evidence type="ECO:0000313" key="4">
    <source>
        <dbReference type="EMBL" id="CKU26045.1"/>
    </source>
</evidence>
<protein>
    <submittedName>
        <fullName evidence="3">Uncharacterized protein</fullName>
    </submittedName>
</protein>
<evidence type="ECO:0000313" key="5">
    <source>
        <dbReference type="EMBL" id="COX02124.1"/>
    </source>
</evidence>
<evidence type="ECO:0000313" key="7">
    <source>
        <dbReference type="Proteomes" id="UP000044938"/>
    </source>
</evidence>